<keyword evidence="14" id="KW-0732">Signal</keyword>
<dbReference type="GO" id="GO:0098703">
    <property type="term" value="P:calcium ion import across plasma membrane"/>
    <property type="evidence" value="ECO:0007669"/>
    <property type="project" value="TreeGrafter"/>
</dbReference>
<dbReference type="GO" id="GO:0005891">
    <property type="term" value="C:voltage-gated calcium channel complex"/>
    <property type="evidence" value="ECO:0007669"/>
    <property type="project" value="TreeGrafter"/>
</dbReference>
<evidence type="ECO:0000256" key="7">
    <source>
        <dbReference type="ARBA" id="ARBA00022882"/>
    </source>
</evidence>
<keyword evidence="5 13" id="KW-0812">Transmembrane</keyword>
<dbReference type="AlphaFoldDB" id="A0A812NXV8"/>
<protein>
    <submittedName>
        <fullName evidence="16">CACNA1S protein</fullName>
    </submittedName>
</protein>
<evidence type="ECO:0000256" key="3">
    <source>
        <dbReference type="ARBA" id="ARBA00022568"/>
    </source>
</evidence>
<dbReference type="Gene3D" id="1.10.287.70">
    <property type="match status" value="1"/>
</dbReference>
<dbReference type="Proteomes" id="UP000604046">
    <property type="component" value="Unassembled WGS sequence"/>
</dbReference>
<comment type="caution">
    <text evidence="16">The sequence shown here is derived from an EMBL/GenBank/DDBJ whole genome shotgun (WGS) entry which is preliminary data.</text>
</comment>
<keyword evidence="7" id="KW-0851">Voltage-gated channel</keyword>
<evidence type="ECO:0000256" key="11">
    <source>
        <dbReference type="ARBA" id="ARBA00023180"/>
    </source>
</evidence>
<keyword evidence="4" id="KW-0107">Calcium channel</keyword>
<evidence type="ECO:0000256" key="13">
    <source>
        <dbReference type="SAM" id="Phobius"/>
    </source>
</evidence>
<reference evidence="16" key="1">
    <citation type="submission" date="2021-02" db="EMBL/GenBank/DDBJ databases">
        <authorList>
            <person name="Dougan E. K."/>
            <person name="Rhodes N."/>
            <person name="Thang M."/>
            <person name="Chan C."/>
        </authorList>
    </citation>
    <scope>NUCLEOTIDE SEQUENCE</scope>
</reference>
<keyword evidence="6" id="KW-0106">Calcium</keyword>
<keyword evidence="12" id="KW-0407">Ion channel</keyword>
<dbReference type="Gene3D" id="1.20.120.350">
    <property type="entry name" value="Voltage-gated potassium channels. Chain C"/>
    <property type="match status" value="1"/>
</dbReference>
<dbReference type="InterPro" id="IPR005821">
    <property type="entry name" value="Ion_trans_dom"/>
</dbReference>
<name>A0A812NXV8_9DINO</name>
<feature type="transmembrane region" description="Helical" evidence="13">
    <location>
        <begin position="404"/>
        <end position="424"/>
    </location>
</feature>
<feature type="transmembrane region" description="Helical" evidence="13">
    <location>
        <begin position="436"/>
        <end position="457"/>
    </location>
</feature>
<evidence type="ECO:0000256" key="1">
    <source>
        <dbReference type="ARBA" id="ARBA00004141"/>
    </source>
</evidence>
<dbReference type="PANTHER" id="PTHR45628:SF7">
    <property type="entry name" value="VOLTAGE-DEPENDENT CALCIUM CHANNEL TYPE A SUBUNIT ALPHA-1"/>
    <property type="match status" value="1"/>
</dbReference>
<evidence type="ECO:0000256" key="6">
    <source>
        <dbReference type="ARBA" id="ARBA00022837"/>
    </source>
</evidence>
<evidence type="ECO:0000259" key="15">
    <source>
        <dbReference type="Pfam" id="PF00520"/>
    </source>
</evidence>
<accession>A0A812NXV8</accession>
<evidence type="ECO:0000313" key="17">
    <source>
        <dbReference type="Proteomes" id="UP000604046"/>
    </source>
</evidence>
<keyword evidence="2" id="KW-0813">Transport</keyword>
<comment type="subcellular location">
    <subcellularLocation>
        <location evidence="1">Membrane</location>
        <topology evidence="1">Multi-pass membrane protein</topology>
    </subcellularLocation>
</comment>
<dbReference type="InterPro" id="IPR050599">
    <property type="entry name" value="VDCC_alpha-1_subunit"/>
</dbReference>
<evidence type="ECO:0000256" key="12">
    <source>
        <dbReference type="ARBA" id="ARBA00023303"/>
    </source>
</evidence>
<feature type="chain" id="PRO_5032317375" evidence="14">
    <location>
        <begin position="17"/>
        <end position="790"/>
    </location>
</feature>
<evidence type="ECO:0000256" key="4">
    <source>
        <dbReference type="ARBA" id="ARBA00022673"/>
    </source>
</evidence>
<dbReference type="SUPFAM" id="SSF81324">
    <property type="entry name" value="Voltage-gated potassium channels"/>
    <property type="match status" value="1"/>
</dbReference>
<evidence type="ECO:0000313" key="16">
    <source>
        <dbReference type="EMBL" id="CAE7332621.1"/>
    </source>
</evidence>
<organism evidence="16 17">
    <name type="scientific">Symbiodinium natans</name>
    <dbReference type="NCBI Taxonomy" id="878477"/>
    <lineage>
        <taxon>Eukaryota</taxon>
        <taxon>Sar</taxon>
        <taxon>Alveolata</taxon>
        <taxon>Dinophyceae</taxon>
        <taxon>Suessiales</taxon>
        <taxon>Symbiodiniaceae</taxon>
        <taxon>Symbiodinium</taxon>
    </lineage>
</organism>
<keyword evidence="11" id="KW-0325">Glycoprotein</keyword>
<keyword evidence="9" id="KW-0406">Ion transport</keyword>
<feature type="transmembrane region" description="Helical" evidence="13">
    <location>
        <begin position="621"/>
        <end position="644"/>
    </location>
</feature>
<evidence type="ECO:0000256" key="8">
    <source>
        <dbReference type="ARBA" id="ARBA00022989"/>
    </source>
</evidence>
<feature type="transmembrane region" description="Helical" evidence="13">
    <location>
        <begin position="529"/>
        <end position="555"/>
    </location>
</feature>
<evidence type="ECO:0000256" key="14">
    <source>
        <dbReference type="SAM" id="SignalP"/>
    </source>
</evidence>
<gene>
    <name evidence="16" type="primary">CACNA1S</name>
    <name evidence="16" type="ORF">SNAT2548_LOCUS17398</name>
</gene>
<feature type="domain" description="Ion transport" evidence="15">
    <location>
        <begin position="408"/>
        <end position="649"/>
    </location>
</feature>
<dbReference type="InterPro" id="IPR027359">
    <property type="entry name" value="Volt_channel_dom_sf"/>
</dbReference>
<keyword evidence="10 13" id="KW-0472">Membrane</keyword>
<dbReference type="PANTHER" id="PTHR45628">
    <property type="entry name" value="VOLTAGE-DEPENDENT CALCIUM CHANNEL TYPE A SUBUNIT ALPHA-1"/>
    <property type="match status" value="1"/>
</dbReference>
<dbReference type="EMBL" id="CAJNDS010002110">
    <property type="protein sequence ID" value="CAE7332621.1"/>
    <property type="molecule type" value="Genomic_DNA"/>
</dbReference>
<evidence type="ECO:0000256" key="10">
    <source>
        <dbReference type="ARBA" id="ARBA00023136"/>
    </source>
</evidence>
<dbReference type="Pfam" id="PF00520">
    <property type="entry name" value="Ion_trans"/>
    <property type="match status" value="1"/>
</dbReference>
<dbReference type="GO" id="GO:0008331">
    <property type="term" value="F:high voltage-gated calcium channel activity"/>
    <property type="evidence" value="ECO:0007669"/>
    <property type="project" value="TreeGrafter"/>
</dbReference>
<dbReference type="OrthoDB" id="10402963at2759"/>
<keyword evidence="8 13" id="KW-1133">Transmembrane helix</keyword>
<keyword evidence="17" id="KW-1185">Reference proteome</keyword>
<keyword evidence="3" id="KW-0109">Calcium transport</keyword>
<evidence type="ECO:0000256" key="9">
    <source>
        <dbReference type="ARBA" id="ARBA00023065"/>
    </source>
</evidence>
<sequence>MLSGLMALSFMAGVAAPAAAPVSAKRRREASNGSGAKPSVDKQVEALSAQLKVVMSLVSQHDRDLRELEAWSTFTFLLKKDTPLAQELLKAMQGWKDKLPEKGAHPLGPPRWAVAGALAQWLVLEEERQSQMPHFFSFHNGLKLLSDMESSVQLAMVRETKDQKVLLRVRPQLTRQGEWQEAVIVLKAVVAAEGGEFKTGAAPPNPLVRNDQWDPSMTRCSAQKIRNRIRLRLGALSGTTLITGKSLLEAVTALGLTTYGLEDMNDMINRLADFVGLYFEPYSGRRSSYGSKEETRLFGRPKWKWPGSDGDDGTTMRRSVTAGMPFADAQPIRSFNVIPAQALVDVLFSEEDDMVKRIFGPRLIAQFRAMQEILLAGDTNRLVAELTFVRINDLAAPPEPMHPLMYIEPLVAILIVGNGVMIGLHTDPMHKDWPGWVYVELAFQIVLFLEILLRMHLLGCRSYWCGSDVYWNLFDLFLFGTGLIDLVLQFIGNQGTDMDATSLLRFCRLIRLVRIVKIFRIRFMKDLRLMVKGLIAGVRTLALAFVLLFAVLYVISGFSAMTIGGHYGPEDELTDDSLVPYFRTIPDAMFTAFRCFTGECSTQSGKPIHYLLAVEFGYPFMFLYVACYMLVAMGIFNVILAVYVDITMKAAKENDIVNAEQYSRESIRIAKVTRELLKKFSAAYRIFNDMDDQIKDSTSSSKRLDLGKTAVFHEAEMDKVAITKELFLLIIQDTGVQKLMDELDLPPDRANMFEIIDADGCLAVLHYAILHAFSVYCWSALQHSYSTFQS</sequence>
<proteinExistence type="predicted"/>
<evidence type="ECO:0000256" key="5">
    <source>
        <dbReference type="ARBA" id="ARBA00022692"/>
    </source>
</evidence>
<feature type="transmembrane region" description="Helical" evidence="13">
    <location>
        <begin position="469"/>
        <end position="488"/>
    </location>
</feature>
<feature type="signal peptide" evidence="14">
    <location>
        <begin position="1"/>
        <end position="16"/>
    </location>
</feature>
<evidence type="ECO:0000256" key="2">
    <source>
        <dbReference type="ARBA" id="ARBA00022448"/>
    </source>
</evidence>